<dbReference type="InterPro" id="IPR032807">
    <property type="entry name" value="GNVR"/>
</dbReference>
<accession>A0A1R4LLE1</accession>
<evidence type="ECO:0000256" key="4">
    <source>
        <dbReference type="ARBA" id="ARBA00022989"/>
    </source>
</evidence>
<feature type="transmembrane region" description="Helical" evidence="6">
    <location>
        <begin position="308"/>
        <end position="328"/>
    </location>
</feature>
<dbReference type="PANTHER" id="PTHR32309">
    <property type="entry name" value="TYROSINE-PROTEIN KINASE"/>
    <property type="match status" value="1"/>
</dbReference>
<dbReference type="InterPro" id="IPR050445">
    <property type="entry name" value="Bact_polysacc_biosynth/exp"/>
</dbReference>
<keyword evidence="9" id="KW-0418">Kinase</keyword>
<keyword evidence="9" id="KW-0808">Transferase</keyword>
<gene>
    <name evidence="9" type="ORF">VR7878_02246</name>
</gene>
<dbReference type="STRING" id="1123498.VR7878_02246"/>
<keyword evidence="10" id="KW-1185">Reference proteome</keyword>
<reference evidence="10" key="1">
    <citation type="submission" date="2017-02" db="EMBL/GenBank/DDBJ databases">
        <authorList>
            <person name="Rodrigo-Torres L."/>
            <person name="Arahal R.D."/>
            <person name="Lucena T."/>
        </authorList>
    </citation>
    <scope>NUCLEOTIDE SEQUENCE [LARGE SCALE GENOMIC DNA]</scope>
    <source>
        <strain evidence="10">CECT 7878</strain>
    </source>
</reference>
<organism evidence="9 10">
    <name type="scientific">Vibrio ruber (strain DSM 16370 / JCM 11486 / BCRC 17186 / CECT 7878 / LMG 23124 / VR1)</name>
    <dbReference type="NCBI Taxonomy" id="1123498"/>
    <lineage>
        <taxon>Bacteria</taxon>
        <taxon>Pseudomonadati</taxon>
        <taxon>Pseudomonadota</taxon>
        <taxon>Gammaproteobacteria</taxon>
        <taxon>Vibrionales</taxon>
        <taxon>Vibrionaceae</taxon>
        <taxon>Vibrio</taxon>
    </lineage>
</organism>
<dbReference type="GO" id="GO:0004713">
    <property type="term" value="F:protein tyrosine kinase activity"/>
    <property type="evidence" value="ECO:0007669"/>
    <property type="project" value="TreeGrafter"/>
</dbReference>
<dbReference type="AlphaFoldDB" id="A0A1R4LLE1"/>
<name>A0A1R4LLE1_VIBR1</name>
<feature type="transmembrane region" description="Helical" evidence="6">
    <location>
        <begin position="53"/>
        <end position="72"/>
    </location>
</feature>
<dbReference type="EMBL" id="FULE01000031">
    <property type="protein sequence ID" value="SJN57325.1"/>
    <property type="molecule type" value="Genomic_DNA"/>
</dbReference>
<evidence type="ECO:0000256" key="3">
    <source>
        <dbReference type="ARBA" id="ARBA00022692"/>
    </source>
</evidence>
<feature type="domain" description="Tyrosine-protein kinase G-rich" evidence="8">
    <location>
        <begin position="263"/>
        <end position="330"/>
    </location>
</feature>
<dbReference type="InterPro" id="IPR003856">
    <property type="entry name" value="LPS_length_determ_N"/>
</dbReference>
<evidence type="ECO:0000256" key="1">
    <source>
        <dbReference type="ARBA" id="ARBA00004651"/>
    </source>
</evidence>
<feature type="domain" description="Polysaccharide chain length determinant N-terminal" evidence="7">
    <location>
        <begin position="37"/>
        <end position="139"/>
    </location>
</feature>
<proteinExistence type="predicted"/>
<keyword evidence="3 6" id="KW-0812">Transmembrane</keyword>
<evidence type="ECO:0000256" key="2">
    <source>
        <dbReference type="ARBA" id="ARBA00022475"/>
    </source>
</evidence>
<sequence length="343" mass="38983">MTEHNKSQQTIDVPEQTIDVPEEVRSARAHYKKIDDEEIDLSVLFAVLWHAKWFIIACTLFFAIVGGIYAFLKPDIYRADVLLTPTTADTQSQLESVASRLGGLASLAGINVSNGYSGVQKALYAIQVLQSRKFIGNFILKHDLLVPLMAAEGWDKENEELIYNSDIYDVDSSQWVSKEGRLIKPKLLVAIHYFKREILQIDIDTEAKMITISVDFYSPYISQKWVNWLVEDLNHEIRLQDMTDAQNSINYLNQQVLQTSLADTRSMLYQLIEQQTKKLMLTKVHQEYVLKTVDPAVVATGPVKPRRLLIIAIACVLGGFIAVLIVFVRQLIINNKINENSQQ</sequence>
<evidence type="ECO:0000259" key="8">
    <source>
        <dbReference type="Pfam" id="PF13807"/>
    </source>
</evidence>
<evidence type="ECO:0000256" key="6">
    <source>
        <dbReference type="SAM" id="Phobius"/>
    </source>
</evidence>
<evidence type="ECO:0000313" key="10">
    <source>
        <dbReference type="Proteomes" id="UP000188276"/>
    </source>
</evidence>
<dbReference type="Proteomes" id="UP000188276">
    <property type="component" value="Unassembled WGS sequence"/>
</dbReference>
<protein>
    <submittedName>
        <fullName evidence="9">Cryptic autophosphorylating protein tyrosine kinase Etk</fullName>
    </submittedName>
</protein>
<dbReference type="OrthoDB" id="9775724at2"/>
<evidence type="ECO:0000259" key="7">
    <source>
        <dbReference type="Pfam" id="PF02706"/>
    </source>
</evidence>
<evidence type="ECO:0000313" key="9">
    <source>
        <dbReference type="EMBL" id="SJN57325.1"/>
    </source>
</evidence>
<dbReference type="Pfam" id="PF02706">
    <property type="entry name" value="Wzz"/>
    <property type="match status" value="1"/>
</dbReference>
<comment type="subcellular location">
    <subcellularLocation>
        <location evidence="1">Cell membrane</location>
        <topology evidence="1">Multi-pass membrane protein</topology>
    </subcellularLocation>
</comment>
<keyword evidence="5 6" id="KW-0472">Membrane</keyword>
<evidence type="ECO:0000256" key="5">
    <source>
        <dbReference type="ARBA" id="ARBA00023136"/>
    </source>
</evidence>
<keyword evidence="2" id="KW-1003">Cell membrane</keyword>
<dbReference type="PANTHER" id="PTHR32309:SF13">
    <property type="entry name" value="FERRIC ENTEROBACTIN TRANSPORT PROTEIN FEPE"/>
    <property type="match status" value="1"/>
</dbReference>
<dbReference type="Pfam" id="PF13807">
    <property type="entry name" value="GNVR"/>
    <property type="match status" value="1"/>
</dbReference>
<keyword evidence="4 6" id="KW-1133">Transmembrane helix</keyword>
<dbReference type="RefSeq" id="WP_077336218.1">
    <property type="nucleotide sequence ID" value="NZ_FULE01000031.1"/>
</dbReference>
<dbReference type="GO" id="GO:0005886">
    <property type="term" value="C:plasma membrane"/>
    <property type="evidence" value="ECO:0007669"/>
    <property type="project" value="UniProtKB-SubCell"/>
</dbReference>